<evidence type="ECO:0000256" key="1">
    <source>
        <dbReference type="ARBA" id="ARBA00001933"/>
    </source>
</evidence>
<keyword evidence="5 9" id="KW-0028">Amino-acid biosynthesis</keyword>
<evidence type="ECO:0000259" key="10">
    <source>
        <dbReference type="Pfam" id="PF00155"/>
    </source>
</evidence>
<accession>A0A4Z0HR61</accession>
<dbReference type="PANTHER" id="PTHR42885">
    <property type="entry name" value="HISTIDINOL-PHOSPHATE AMINOTRANSFERASE-RELATED"/>
    <property type="match status" value="1"/>
</dbReference>
<evidence type="ECO:0000256" key="9">
    <source>
        <dbReference type="HAMAP-Rule" id="MF_01023"/>
    </source>
</evidence>
<comment type="catalytic activity">
    <reaction evidence="9">
        <text>L-histidinol phosphate + 2-oxoglutarate = 3-(imidazol-4-yl)-2-oxopropyl phosphate + L-glutamate</text>
        <dbReference type="Rhea" id="RHEA:23744"/>
        <dbReference type="ChEBI" id="CHEBI:16810"/>
        <dbReference type="ChEBI" id="CHEBI:29985"/>
        <dbReference type="ChEBI" id="CHEBI:57766"/>
        <dbReference type="ChEBI" id="CHEBI:57980"/>
        <dbReference type="EC" id="2.6.1.9"/>
    </reaction>
</comment>
<reference evidence="11 12" key="1">
    <citation type="submission" date="2018-12" db="EMBL/GenBank/DDBJ databases">
        <title>Draft genome sequences of Mycolicibacterium peregrinum isolated from a pig with lymphadenitis and from soil on the same Japanese pig farm.</title>
        <authorList>
            <person name="Komatsu T."/>
            <person name="Ohya K."/>
            <person name="Sawai K."/>
            <person name="Odoi J.O."/>
            <person name="Otsu K."/>
            <person name="Ota A."/>
            <person name="Ito T."/>
            <person name="Kawai M."/>
            <person name="Maruyama F."/>
        </authorList>
    </citation>
    <scope>NUCLEOTIDE SEQUENCE [LARGE SCALE GENOMIC DNA]</scope>
    <source>
        <strain evidence="11 12">138</strain>
    </source>
</reference>
<dbReference type="GO" id="GO:0000105">
    <property type="term" value="P:L-histidine biosynthetic process"/>
    <property type="evidence" value="ECO:0007669"/>
    <property type="project" value="UniProtKB-UniRule"/>
</dbReference>
<keyword evidence="7 9" id="KW-0663">Pyridoxal phosphate</keyword>
<dbReference type="Gene3D" id="3.90.1150.10">
    <property type="entry name" value="Aspartate Aminotransferase, domain 1"/>
    <property type="match status" value="1"/>
</dbReference>
<evidence type="ECO:0000256" key="6">
    <source>
        <dbReference type="ARBA" id="ARBA00022679"/>
    </source>
</evidence>
<evidence type="ECO:0000256" key="4">
    <source>
        <dbReference type="ARBA" id="ARBA00022576"/>
    </source>
</evidence>
<dbReference type="NCBIfam" id="NF002877">
    <property type="entry name" value="PRK03317.1"/>
    <property type="match status" value="1"/>
</dbReference>
<dbReference type="CDD" id="cd00609">
    <property type="entry name" value="AAT_like"/>
    <property type="match status" value="1"/>
</dbReference>
<dbReference type="Pfam" id="PF00155">
    <property type="entry name" value="Aminotran_1_2"/>
    <property type="match status" value="1"/>
</dbReference>
<dbReference type="AlphaFoldDB" id="A0A4Z0HR61"/>
<keyword evidence="4 9" id="KW-0032">Aminotransferase</keyword>
<organism evidence="11 12">
    <name type="scientific">Mycolicibacterium peregrinum</name>
    <name type="common">Mycobacterium peregrinum</name>
    <dbReference type="NCBI Taxonomy" id="43304"/>
    <lineage>
        <taxon>Bacteria</taxon>
        <taxon>Bacillati</taxon>
        <taxon>Actinomycetota</taxon>
        <taxon>Actinomycetes</taxon>
        <taxon>Mycobacteriales</taxon>
        <taxon>Mycobacteriaceae</taxon>
        <taxon>Mycolicibacterium</taxon>
    </lineage>
</organism>
<evidence type="ECO:0000256" key="5">
    <source>
        <dbReference type="ARBA" id="ARBA00022605"/>
    </source>
</evidence>
<dbReference type="RefSeq" id="WP_135360102.1">
    <property type="nucleotide sequence ID" value="NZ_RWJZ01000004.1"/>
</dbReference>
<comment type="caution">
    <text evidence="11">The sequence shown here is derived from an EMBL/GenBank/DDBJ whole genome shotgun (WGS) entry which is preliminary data.</text>
</comment>
<keyword evidence="8 9" id="KW-0368">Histidine biosynthesis</keyword>
<evidence type="ECO:0000313" key="11">
    <source>
        <dbReference type="EMBL" id="TGB43647.1"/>
    </source>
</evidence>
<proteinExistence type="inferred from homology"/>
<dbReference type="Proteomes" id="UP000297792">
    <property type="component" value="Unassembled WGS sequence"/>
</dbReference>
<evidence type="ECO:0000256" key="2">
    <source>
        <dbReference type="ARBA" id="ARBA00007970"/>
    </source>
</evidence>
<dbReference type="InterPro" id="IPR015424">
    <property type="entry name" value="PyrdxlP-dep_Trfase"/>
</dbReference>
<dbReference type="InterPro" id="IPR001917">
    <property type="entry name" value="Aminotrans_II_pyridoxalP_BS"/>
</dbReference>
<dbReference type="EC" id="2.6.1.9" evidence="9"/>
<comment type="similarity">
    <text evidence="2 9">Belongs to the class-II pyridoxal-phosphate-dependent aminotransferase family. Histidinol-phosphate aminotransferase subfamily.</text>
</comment>
<sequence length="379" mass="40256">MGARDVTLADLPLRENLRGKSPYGAPQLVVPVRLNTNENPHPPTQALIDDVAASVREAAAELHRYPDRDSVQLRTDLAAYLTAATGVPLTVDNLWAANGSNEILQQLLQAFGGPGRTAIGFVPSYSMHPIISDGTQTEWLQAARAADFGLDIDVAVAAVEERTPDVVFVASPNNPSGQSVSIEALRRLLQAMPGGILIVDEAYGEFSSQPSAVTLIDEFPAKLIVTRTMSKAFAFAGGRLGYLAAAPAVIDALLLVRLPYHLSVLTQAAACAALRHADDTLASVATLAAERDRVSAELTRLGYRVIPSDANFVLFGEFVDAPVTWQRYLDKGILIRDVGIPGFLRTTIGLAEENDAFLAASADLAATELQPANSPVGAP</sequence>
<evidence type="ECO:0000256" key="3">
    <source>
        <dbReference type="ARBA" id="ARBA00011738"/>
    </source>
</evidence>
<comment type="cofactor">
    <cofactor evidence="1 9">
        <name>pyridoxal 5'-phosphate</name>
        <dbReference type="ChEBI" id="CHEBI:597326"/>
    </cofactor>
</comment>
<evidence type="ECO:0000313" key="12">
    <source>
        <dbReference type="Proteomes" id="UP000297792"/>
    </source>
</evidence>
<keyword evidence="6 9" id="KW-0808">Transferase</keyword>
<dbReference type="UniPathway" id="UPA00031">
    <property type="reaction ID" value="UER00012"/>
</dbReference>
<keyword evidence="12" id="KW-1185">Reference proteome</keyword>
<dbReference type="PANTHER" id="PTHR42885:SF2">
    <property type="entry name" value="HISTIDINOL-PHOSPHATE AMINOTRANSFERASE"/>
    <property type="match status" value="1"/>
</dbReference>
<dbReference type="HAMAP" id="MF_01023">
    <property type="entry name" value="HisC_aminotrans_2"/>
    <property type="match status" value="1"/>
</dbReference>
<dbReference type="GO" id="GO:0004400">
    <property type="term" value="F:histidinol-phosphate transaminase activity"/>
    <property type="evidence" value="ECO:0007669"/>
    <property type="project" value="UniProtKB-UniRule"/>
</dbReference>
<comment type="pathway">
    <text evidence="9">Amino-acid biosynthesis; L-histidine biosynthesis; L-histidine from 5-phospho-alpha-D-ribose 1-diphosphate: step 7/9.</text>
</comment>
<dbReference type="InterPro" id="IPR004839">
    <property type="entry name" value="Aminotransferase_I/II_large"/>
</dbReference>
<feature type="domain" description="Aminotransferase class I/classII large" evidence="10">
    <location>
        <begin position="32"/>
        <end position="355"/>
    </location>
</feature>
<evidence type="ECO:0000256" key="8">
    <source>
        <dbReference type="ARBA" id="ARBA00023102"/>
    </source>
</evidence>
<feature type="modified residue" description="N6-(pyridoxal phosphate)lysine" evidence="9">
    <location>
        <position position="231"/>
    </location>
</feature>
<dbReference type="InterPro" id="IPR005861">
    <property type="entry name" value="HisP_aminotrans"/>
</dbReference>
<dbReference type="Gene3D" id="3.40.640.10">
    <property type="entry name" value="Type I PLP-dependent aspartate aminotransferase-like (Major domain)"/>
    <property type="match status" value="1"/>
</dbReference>
<dbReference type="SUPFAM" id="SSF53383">
    <property type="entry name" value="PLP-dependent transferases"/>
    <property type="match status" value="1"/>
</dbReference>
<name>A0A4Z0HR61_MYCPR</name>
<evidence type="ECO:0000256" key="7">
    <source>
        <dbReference type="ARBA" id="ARBA00022898"/>
    </source>
</evidence>
<dbReference type="NCBIfam" id="TIGR01141">
    <property type="entry name" value="hisC"/>
    <property type="match status" value="1"/>
</dbReference>
<comment type="subunit">
    <text evidence="3 9">Homodimer.</text>
</comment>
<dbReference type="InterPro" id="IPR015421">
    <property type="entry name" value="PyrdxlP-dep_Trfase_major"/>
</dbReference>
<dbReference type="InterPro" id="IPR015422">
    <property type="entry name" value="PyrdxlP-dep_Trfase_small"/>
</dbReference>
<dbReference type="PROSITE" id="PS00599">
    <property type="entry name" value="AA_TRANSFER_CLASS_2"/>
    <property type="match status" value="1"/>
</dbReference>
<dbReference type="EMBL" id="RWKA01000005">
    <property type="protein sequence ID" value="TGB43647.1"/>
    <property type="molecule type" value="Genomic_DNA"/>
</dbReference>
<protein>
    <recommendedName>
        <fullName evidence="9">Histidinol-phosphate aminotransferase</fullName>
        <ecNumber evidence="9">2.6.1.9</ecNumber>
    </recommendedName>
    <alternativeName>
        <fullName evidence="9">Imidazole acetol-phosphate transaminase</fullName>
    </alternativeName>
</protein>
<dbReference type="GO" id="GO:0030170">
    <property type="term" value="F:pyridoxal phosphate binding"/>
    <property type="evidence" value="ECO:0007669"/>
    <property type="project" value="InterPro"/>
</dbReference>
<gene>
    <name evidence="9" type="primary">hisC</name>
    <name evidence="11" type="ORF">EJD98_11575</name>
</gene>